<proteinExistence type="predicted"/>
<name>A0AAV7W7M0_PLEWA</name>
<feature type="region of interest" description="Disordered" evidence="1">
    <location>
        <begin position="1"/>
        <end position="21"/>
    </location>
</feature>
<dbReference type="AlphaFoldDB" id="A0AAV7W7M0"/>
<protein>
    <submittedName>
        <fullName evidence="2">Uncharacterized protein</fullName>
    </submittedName>
</protein>
<reference evidence="2" key="1">
    <citation type="journal article" date="2022" name="bioRxiv">
        <title>Sequencing and chromosome-scale assembly of the giantPleurodeles waltlgenome.</title>
        <authorList>
            <person name="Brown T."/>
            <person name="Elewa A."/>
            <person name="Iarovenko S."/>
            <person name="Subramanian E."/>
            <person name="Araus A.J."/>
            <person name="Petzold A."/>
            <person name="Susuki M."/>
            <person name="Suzuki K.-i.T."/>
            <person name="Hayashi T."/>
            <person name="Toyoda A."/>
            <person name="Oliveira C."/>
            <person name="Osipova E."/>
            <person name="Leigh N.D."/>
            <person name="Simon A."/>
            <person name="Yun M.H."/>
        </authorList>
    </citation>
    <scope>NUCLEOTIDE SEQUENCE</scope>
    <source>
        <strain evidence="2">20211129_DDA</strain>
        <tissue evidence="2">Liver</tissue>
    </source>
</reference>
<dbReference type="EMBL" id="JANPWB010000002">
    <property type="protein sequence ID" value="KAJ1208562.1"/>
    <property type="molecule type" value="Genomic_DNA"/>
</dbReference>
<evidence type="ECO:0000313" key="3">
    <source>
        <dbReference type="Proteomes" id="UP001066276"/>
    </source>
</evidence>
<evidence type="ECO:0000256" key="1">
    <source>
        <dbReference type="SAM" id="MobiDB-lite"/>
    </source>
</evidence>
<keyword evidence="3" id="KW-1185">Reference proteome</keyword>
<gene>
    <name evidence="2" type="ORF">NDU88_003946</name>
</gene>
<accession>A0AAV7W7M0</accession>
<comment type="caution">
    <text evidence="2">The sequence shown here is derived from an EMBL/GenBank/DDBJ whole genome shotgun (WGS) entry which is preliminary data.</text>
</comment>
<evidence type="ECO:0000313" key="2">
    <source>
        <dbReference type="EMBL" id="KAJ1208562.1"/>
    </source>
</evidence>
<organism evidence="2 3">
    <name type="scientific">Pleurodeles waltl</name>
    <name type="common">Iberian ribbed newt</name>
    <dbReference type="NCBI Taxonomy" id="8319"/>
    <lineage>
        <taxon>Eukaryota</taxon>
        <taxon>Metazoa</taxon>
        <taxon>Chordata</taxon>
        <taxon>Craniata</taxon>
        <taxon>Vertebrata</taxon>
        <taxon>Euteleostomi</taxon>
        <taxon>Amphibia</taxon>
        <taxon>Batrachia</taxon>
        <taxon>Caudata</taxon>
        <taxon>Salamandroidea</taxon>
        <taxon>Salamandridae</taxon>
        <taxon>Pleurodelinae</taxon>
        <taxon>Pleurodeles</taxon>
    </lineage>
</organism>
<dbReference type="Proteomes" id="UP001066276">
    <property type="component" value="Chromosome 1_2"/>
</dbReference>
<sequence length="152" mass="16222">MVVAPCTPRLPEPGLGSATGPGTASHGLWPHLLHRDRALALKWHFGVAAPGVADPPRCRAPHTEACRSRPTILLTSVRGYRCWWWRPGPRLLGGGAPDILLCPKARGCCGLSGGGISAWQPCGGRAADMQYSTWNSTTTEESTSPRPRPVPI</sequence>